<dbReference type="InterPro" id="IPR045146">
    <property type="entry name" value="SF3A1"/>
</dbReference>
<dbReference type="KEGG" id="bgt:106061005"/>
<accession>A0A2C9L908</accession>
<name>A0A2C9L908_BIOGL</name>
<dbReference type="GO" id="GO:0071004">
    <property type="term" value="C:U2-type prespliceosome"/>
    <property type="evidence" value="ECO:0007669"/>
    <property type="project" value="TreeGrafter"/>
</dbReference>
<feature type="region of interest" description="Disordered" evidence="2">
    <location>
        <begin position="1"/>
        <end position="107"/>
    </location>
</feature>
<proteinExistence type="predicted"/>
<sequence length="163" mass="18312">MEVESEGEDDEESDEDDREIARAARPMTDGVSQDMEESEEDSEEEDETPRGRLAPPPPPPPPPPKEAPPPPLPPAPERVVIKKDYNPKDSHSTQKFERKIEQGSEPPQRVAYAQIDWHDFVVVETVDFQPTEIGNLPPPTTPEEVGARILQMERFVRGEIPVS</sequence>
<evidence type="ECO:0000256" key="1">
    <source>
        <dbReference type="ARBA" id="ARBA00022664"/>
    </source>
</evidence>
<evidence type="ECO:0000256" key="2">
    <source>
        <dbReference type="SAM" id="MobiDB-lite"/>
    </source>
</evidence>
<dbReference type="Proteomes" id="UP000076420">
    <property type="component" value="Unassembled WGS sequence"/>
</dbReference>
<dbReference type="STRING" id="6526.A0A2C9L908"/>
<dbReference type="GO" id="GO:0003723">
    <property type="term" value="F:RNA binding"/>
    <property type="evidence" value="ECO:0007669"/>
    <property type="project" value="InterPro"/>
</dbReference>
<dbReference type="PANTHER" id="PTHR15316">
    <property type="entry name" value="SPLICEOSOME ASSOCIATED PROTEIN 114/SWAP SPLICING FACTOR-RELATED"/>
    <property type="match status" value="1"/>
</dbReference>
<dbReference type="Pfam" id="PF12230">
    <property type="entry name" value="PRP21_like_P"/>
    <property type="match status" value="1"/>
</dbReference>
<dbReference type="InterPro" id="IPR022030">
    <property type="entry name" value="SF3A1_dom"/>
</dbReference>
<evidence type="ECO:0000313" key="5">
    <source>
        <dbReference type="Proteomes" id="UP000076420"/>
    </source>
</evidence>
<dbReference type="GO" id="GO:0045292">
    <property type="term" value="P:mRNA cis splicing, via spliceosome"/>
    <property type="evidence" value="ECO:0007669"/>
    <property type="project" value="InterPro"/>
</dbReference>
<dbReference type="EnsemblMetazoa" id="BGLB028405-RA">
    <property type="protein sequence ID" value="BGLB028405-PA"/>
    <property type="gene ID" value="BGLB028405"/>
</dbReference>
<evidence type="ECO:0000313" key="4">
    <source>
        <dbReference type="EnsemblMetazoa" id="BGLB028405-PA"/>
    </source>
</evidence>
<gene>
    <name evidence="4" type="primary">106061005</name>
</gene>
<keyword evidence="1" id="KW-0507">mRNA processing</keyword>
<feature type="domain" description="Splicing factor 3A subunit 1 conserved" evidence="3">
    <location>
        <begin position="93"/>
        <end position="153"/>
    </location>
</feature>
<protein>
    <recommendedName>
        <fullName evidence="3">Splicing factor 3A subunit 1 conserved domain-containing protein</fullName>
    </recommendedName>
</protein>
<dbReference type="GO" id="GO:0005686">
    <property type="term" value="C:U2 snRNP"/>
    <property type="evidence" value="ECO:0007669"/>
    <property type="project" value="TreeGrafter"/>
</dbReference>
<dbReference type="OrthoDB" id="447637at2759"/>
<feature type="compositionally biased region" description="Pro residues" evidence="2">
    <location>
        <begin position="54"/>
        <end position="76"/>
    </location>
</feature>
<reference evidence="4" key="1">
    <citation type="submission" date="2020-05" db="UniProtKB">
        <authorList>
            <consortium name="EnsemblMetazoa"/>
        </authorList>
    </citation>
    <scope>IDENTIFICATION</scope>
    <source>
        <strain evidence="4">BB02</strain>
    </source>
</reference>
<dbReference type="VEuPathDB" id="VectorBase:BGLB028405"/>
<dbReference type="PANTHER" id="PTHR15316:SF1">
    <property type="entry name" value="SPLICING FACTOR 3A SUBUNIT 1"/>
    <property type="match status" value="1"/>
</dbReference>
<feature type="compositionally biased region" description="Acidic residues" evidence="2">
    <location>
        <begin position="34"/>
        <end position="47"/>
    </location>
</feature>
<organism evidence="4 5">
    <name type="scientific">Biomphalaria glabrata</name>
    <name type="common">Bloodfluke planorb</name>
    <name type="synonym">Freshwater snail</name>
    <dbReference type="NCBI Taxonomy" id="6526"/>
    <lineage>
        <taxon>Eukaryota</taxon>
        <taxon>Metazoa</taxon>
        <taxon>Spiralia</taxon>
        <taxon>Lophotrochozoa</taxon>
        <taxon>Mollusca</taxon>
        <taxon>Gastropoda</taxon>
        <taxon>Heterobranchia</taxon>
        <taxon>Euthyneura</taxon>
        <taxon>Panpulmonata</taxon>
        <taxon>Hygrophila</taxon>
        <taxon>Lymnaeoidea</taxon>
        <taxon>Planorbidae</taxon>
        <taxon>Biomphalaria</taxon>
    </lineage>
</organism>
<dbReference type="GO" id="GO:0071013">
    <property type="term" value="C:catalytic step 2 spliceosome"/>
    <property type="evidence" value="ECO:0007669"/>
    <property type="project" value="TreeGrafter"/>
</dbReference>
<feature type="compositionally biased region" description="Basic and acidic residues" evidence="2">
    <location>
        <begin position="79"/>
        <end position="102"/>
    </location>
</feature>
<dbReference type="AlphaFoldDB" id="A0A2C9L908"/>
<feature type="compositionally biased region" description="Acidic residues" evidence="2">
    <location>
        <begin position="1"/>
        <end position="18"/>
    </location>
</feature>
<dbReference type="GO" id="GO:0000381">
    <property type="term" value="P:regulation of alternative mRNA splicing, via spliceosome"/>
    <property type="evidence" value="ECO:0007669"/>
    <property type="project" value="TreeGrafter"/>
</dbReference>
<evidence type="ECO:0000259" key="3">
    <source>
        <dbReference type="Pfam" id="PF12230"/>
    </source>
</evidence>
<dbReference type="VEuPathDB" id="VectorBase:BGLAX_040860"/>